<dbReference type="HOGENOM" id="CLU_022936_2_0_5"/>
<feature type="transmembrane region" description="Helical" evidence="1">
    <location>
        <begin position="397"/>
        <end position="428"/>
    </location>
</feature>
<dbReference type="PANTHER" id="PTHR35342:SF5">
    <property type="entry name" value="TRICARBOXYLIC TRANSPORT PROTEIN"/>
    <property type="match status" value="1"/>
</dbReference>
<gene>
    <name evidence="3" type="ordered locus">Meso_0415</name>
</gene>
<reference evidence="3" key="1">
    <citation type="submission" date="2006-06" db="EMBL/GenBank/DDBJ databases">
        <title>Complete sequence of chromosome of Chelativorans sp. BNC1.</title>
        <authorList>
            <consortium name="US DOE Joint Genome Institute"/>
            <person name="Copeland A."/>
            <person name="Lucas S."/>
            <person name="Lapidus A."/>
            <person name="Barry K."/>
            <person name="Detter J.C."/>
            <person name="Glavina del Rio T."/>
            <person name="Hammon N."/>
            <person name="Israni S."/>
            <person name="Dalin E."/>
            <person name="Tice H."/>
            <person name="Pitluck S."/>
            <person name="Chertkov O."/>
            <person name="Brettin T."/>
            <person name="Bruce D."/>
            <person name="Han C."/>
            <person name="Tapia R."/>
            <person name="Gilna P."/>
            <person name="Schmutz J."/>
            <person name="Larimer F."/>
            <person name="Land M."/>
            <person name="Hauser L."/>
            <person name="Kyrpides N."/>
            <person name="Mikhailova N."/>
            <person name="Richardson P."/>
        </authorList>
    </citation>
    <scope>NUCLEOTIDE SEQUENCE</scope>
    <source>
        <strain evidence="3">BNC1</strain>
    </source>
</reference>
<keyword evidence="1" id="KW-0472">Membrane</keyword>
<feature type="transmembrane region" description="Helical" evidence="1">
    <location>
        <begin position="24"/>
        <end position="43"/>
    </location>
</feature>
<dbReference type="InterPro" id="IPR002823">
    <property type="entry name" value="DUF112_TM"/>
</dbReference>
<dbReference type="STRING" id="266779.Meso_0415"/>
<feature type="transmembrane region" description="Helical" evidence="1">
    <location>
        <begin position="477"/>
        <end position="495"/>
    </location>
</feature>
<dbReference type="Pfam" id="PF01970">
    <property type="entry name" value="TctA"/>
    <property type="match status" value="1"/>
</dbReference>
<dbReference type="OrthoDB" id="9806425at2"/>
<protein>
    <recommendedName>
        <fullName evidence="2">DUF112 domain-containing protein</fullName>
    </recommendedName>
</protein>
<feature type="transmembrane region" description="Helical" evidence="1">
    <location>
        <begin position="151"/>
        <end position="183"/>
    </location>
</feature>
<feature type="transmembrane region" description="Helical" evidence="1">
    <location>
        <begin position="360"/>
        <end position="385"/>
    </location>
</feature>
<feature type="transmembrane region" description="Helical" evidence="1">
    <location>
        <begin position="50"/>
        <end position="72"/>
    </location>
</feature>
<accession>Q11LA6</accession>
<evidence type="ECO:0000259" key="2">
    <source>
        <dbReference type="Pfam" id="PF01970"/>
    </source>
</evidence>
<proteinExistence type="predicted"/>
<feature type="transmembrane region" description="Helical" evidence="1">
    <location>
        <begin position="114"/>
        <end position="139"/>
    </location>
</feature>
<name>Q11LA6_CHESB</name>
<feature type="domain" description="DUF112" evidence="2">
    <location>
        <begin position="24"/>
        <end position="444"/>
    </location>
</feature>
<feature type="transmembrane region" description="Helical" evidence="1">
    <location>
        <begin position="204"/>
        <end position="227"/>
    </location>
</feature>
<evidence type="ECO:0000313" key="3">
    <source>
        <dbReference type="EMBL" id="ABG61819.1"/>
    </source>
</evidence>
<feature type="transmembrane region" description="Helical" evidence="1">
    <location>
        <begin position="264"/>
        <end position="285"/>
    </location>
</feature>
<feature type="transmembrane region" description="Helical" evidence="1">
    <location>
        <begin position="321"/>
        <end position="348"/>
    </location>
</feature>
<dbReference type="EMBL" id="CP000390">
    <property type="protein sequence ID" value="ABG61819.1"/>
    <property type="molecule type" value="Genomic_DNA"/>
</dbReference>
<keyword evidence="1" id="KW-0812">Transmembrane</keyword>
<dbReference type="KEGG" id="mes:Meso_0415"/>
<dbReference type="PANTHER" id="PTHR35342">
    <property type="entry name" value="TRICARBOXYLIC TRANSPORT PROTEIN"/>
    <property type="match status" value="1"/>
</dbReference>
<dbReference type="eggNOG" id="COG3333">
    <property type="taxonomic scope" value="Bacteria"/>
</dbReference>
<sequence>MLDHTTILDGIALGLSVAVHPTNLLFAFLGCLIGTLVGVLPGLGPTATIAILLPITYTLSPVTGLITLAGIYYGAQYGGSTTSILLRLPGEASSVITALDGYGMTRKGRGGAALTIAAVGSFFAGTVGTLFIAVFAPVLSVVVLKFGAPEYFMLMVIGLVASVILAQGSVLRALAMIMIGLLLGMVGTDMNSGQYRYTFGSYELLQGIPFLPLVVGLFGIADILVAVERYVRDETVPTISRISSLWPNSEEVRKAVPASLRGTVIGLFLGLLPGGGALMSSFVAYSVEKRFSKTPEGFGDGDPAGVAAPESANNAGSQTAFLPLLTLGLPSNAVMALMTGAMLIQGIVPGPQIMTKQPDLFWGLIASMWIGNLMLLVINLPLVGLWVQLLKIRYRMLFPVIIVVSLIGIYGVNFSTFDIFLTALFGLFGYLMHKWRCEPAPLILAFVLGPMMEQYFRRALLIGRGDLGIFIDRPISLAMLVILIGLFISLAAPHFRSFRREAFSE</sequence>
<dbReference type="AlphaFoldDB" id="Q11LA6"/>
<organism evidence="3">
    <name type="scientific">Chelativorans sp. (strain BNC1)</name>
    <dbReference type="NCBI Taxonomy" id="266779"/>
    <lineage>
        <taxon>Bacteria</taxon>
        <taxon>Pseudomonadati</taxon>
        <taxon>Pseudomonadota</taxon>
        <taxon>Alphaproteobacteria</taxon>
        <taxon>Hyphomicrobiales</taxon>
        <taxon>Phyllobacteriaceae</taxon>
        <taxon>Chelativorans</taxon>
    </lineage>
</organism>
<keyword evidence="1" id="KW-1133">Transmembrane helix</keyword>
<evidence type="ECO:0000256" key="1">
    <source>
        <dbReference type="SAM" id="Phobius"/>
    </source>
</evidence>